<feature type="transmembrane region" description="Helical" evidence="2">
    <location>
        <begin position="47"/>
        <end position="66"/>
    </location>
</feature>
<dbReference type="EMBL" id="JBHTBH010000001">
    <property type="protein sequence ID" value="MFC7326467.1"/>
    <property type="molecule type" value="Genomic_DNA"/>
</dbReference>
<gene>
    <name evidence="3" type="ORF">ACFQRF_01825</name>
</gene>
<proteinExistence type="predicted"/>
<organism evidence="3 4">
    <name type="scientific">Marinactinospora rubrisoli</name>
    <dbReference type="NCBI Taxonomy" id="2715399"/>
    <lineage>
        <taxon>Bacteria</taxon>
        <taxon>Bacillati</taxon>
        <taxon>Actinomycetota</taxon>
        <taxon>Actinomycetes</taxon>
        <taxon>Streptosporangiales</taxon>
        <taxon>Nocardiopsidaceae</taxon>
        <taxon>Marinactinospora</taxon>
    </lineage>
</organism>
<dbReference type="RefSeq" id="WP_379868237.1">
    <property type="nucleotide sequence ID" value="NZ_JBHTBH010000001.1"/>
</dbReference>
<protein>
    <submittedName>
        <fullName evidence="3">DUF2530 domain-containing protein</fullName>
    </submittedName>
</protein>
<keyword evidence="4" id="KW-1185">Reference proteome</keyword>
<keyword evidence="2" id="KW-0812">Transmembrane</keyword>
<feature type="transmembrane region" description="Helical" evidence="2">
    <location>
        <begin position="21"/>
        <end position="41"/>
    </location>
</feature>
<keyword evidence="2" id="KW-1133">Transmembrane helix</keyword>
<feature type="region of interest" description="Disordered" evidence="1">
    <location>
        <begin position="76"/>
        <end position="112"/>
    </location>
</feature>
<comment type="caution">
    <text evidence="3">The sequence shown here is derived from an EMBL/GenBank/DDBJ whole genome shotgun (WGS) entry which is preliminary data.</text>
</comment>
<evidence type="ECO:0000313" key="3">
    <source>
        <dbReference type="EMBL" id="MFC7326467.1"/>
    </source>
</evidence>
<dbReference type="InterPro" id="IPR019681">
    <property type="entry name" value="DUF2530"/>
</dbReference>
<reference evidence="4" key="1">
    <citation type="journal article" date="2019" name="Int. J. Syst. Evol. Microbiol.">
        <title>The Global Catalogue of Microorganisms (GCM) 10K type strain sequencing project: providing services to taxonomists for standard genome sequencing and annotation.</title>
        <authorList>
            <consortium name="The Broad Institute Genomics Platform"/>
            <consortium name="The Broad Institute Genome Sequencing Center for Infectious Disease"/>
            <person name="Wu L."/>
            <person name="Ma J."/>
        </authorList>
    </citation>
    <scope>NUCLEOTIDE SEQUENCE [LARGE SCALE GENOMIC DNA]</scope>
    <source>
        <strain evidence="4">CGMCC 4.7382</strain>
    </source>
</reference>
<keyword evidence="2" id="KW-0472">Membrane</keyword>
<accession>A0ABW2K923</accession>
<evidence type="ECO:0000313" key="4">
    <source>
        <dbReference type="Proteomes" id="UP001596540"/>
    </source>
</evidence>
<evidence type="ECO:0000256" key="1">
    <source>
        <dbReference type="SAM" id="MobiDB-lite"/>
    </source>
</evidence>
<sequence length="112" mass="12584">MRKPRRPAPDVMETDYRVPTAAGSVAWAVALVVLVAMGDRLPAADRWWMWVCVVGIALGVFAYLYIPRLLRKRAEAEARHTAHHAQDGDHGEQEAREAPEARRGRETRGERG</sequence>
<evidence type="ECO:0000256" key="2">
    <source>
        <dbReference type="SAM" id="Phobius"/>
    </source>
</evidence>
<dbReference type="Pfam" id="PF10745">
    <property type="entry name" value="DUF2530"/>
    <property type="match status" value="1"/>
</dbReference>
<dbReference type="Proteomes" id="UP001596540">
    <property type="component" value="Unassembled WGS sequence"/>
</dbReference>
<name>A0ABW2K923_9ACTN</name>